<dbReference type="EMBL" id="JACHHU010000001">
    <property type="protein sequence ID" value="MBB6541603.1"/>
    <property type="molecule type" value="Genomic_DNA"/>
</dbReference>
<dbReference type="NCBIfam" id="TIGR02248">
    <property type="entry name" value="mutH_TIGR"/>
    <property type="match status" value="1"/>
</dbReference>
<keyword evidence="2 7" id="KW-0540">Nuclease</keyword>
<evidence type="ECO:0000313" key="10">
    <source>
        <dbReference type="Proteomes" id="UP000537141"/>
    </source>
</evidence>
<keyword evidence="5 7" id="KW-0378">Hydrolase</keyword>
<dbReference type="Gene3D" id="3.40.600.10">
    <property type="entry name" value="DNA mismatch repair MutH/Restriction endonuclease, type II"/>
    <property type="match status" value="1"/>
</dbReference>
<accession>A0A7X0TRZ2</accession>
<comment type="similarity">
    <text evidence="7">Belongs to the MutH family.</text>
</comment>
<dbReference type="AlphaFoldDB" id="A0A7X0TRZ2"/>
<evidence type="ECO:0000256" key="5">
    <source>
        <dbReference type="ARBA" id="ARBA00022801"/>
    </source>
</evidence>
<evidence type="ECO:0000256" key="3">
    <source>
        <dbReference type="ARBA" id="ARBA00022759"/>
    </source>
</evidence>
<dbReference type="InterPro" id="IPR011337">
    <property type="entry name" value="DNA_rep_MutH/RE_typeII_Sau3AI"/>
</dbReference>
<dbReference type="GO" id="GO:0003677">
    <property type="term" value="F:DNA binding"/>
    <property type="evidence" value="ECO:0007669"/>
    <property type="project" value="InterPro"/>
</dbReference>
<dbReference type="NCBIfam" id="NF003458">
    <property type="entry name" value="PRK05070.1"/>
    <property type="match status" value="1"/>
</dbReference>
<evidence type="ECO:0000256" key="6">
    <source>
        <dbReference type="ARBA" id="ARBA00023204"/>
    </source>
</evidence>
<dbReference type="SMART" id="SM00927">
    <property type="entry name" value="MutH"/>
    <property type="match status" value="1"/>
</dbReference>
<dbReference type="InterPro" id="IPR011335">
    <property type="entry name" value="Restrct_endonuc-II-like"/>
</dbReference>
<dbReference type="InterPro" id="IPR037057">
    <property type="entry name" value="DNA_rep_MutH/T2_RE_sf"/>
</dbReference>
<comment type="function">
    <text evidence="7">Sequence-specific endonuclease that cleaves unmethylated GATC sequences. It is involved in DNA mismatch repair.</text>
</comment>
<keyword evidence="1 7" id="KW-0963">Cytoplasm</keyword>
<evidence type="ECO:0000259" key="8">
    <source>
        <dbReference type="SMART" id="SM00927"/>
    </source>
</evidence>
<sequence>MVNQSVYPINLIISATQKTIMISISAPENEQILLKRAQALSGLTLGEIAAQVGIKVPKNLTKEKGWIGLLLEHVLGASAGSKPEPDFPELGIELKSLPINHLGKPLETTFVCVAPLIGLTGVVWQNSHLKNKLARVLWVPVISERHIPVAERIVATPFIWSPSVEQEQQLAQDWQELTDMIVLGKVEQINGKHGDILQLRPKAANASAKTKAFNHKGEPFLTLPRGFYLKTAFTQQLIHQHLIVE</sequence>
<evidence type="ECO:0000256" key="7">
    <source>
        <dbReference type="HAMAP-Rule" id="MF_00759"/>
    </source>
</evidence>
<organism evidence="9 10">
    <name type="scientific">Thalassotalea piscium</name>
    <dbReference type="NCBI Taxonomy" id="1230533"/>
    <lineage>
        <taxon>Bacteria</taxon>
        <taxon>Pseudomonadati</taxon>
        <taxon>Pseudomonadota</taxon>
        <taxon>Gammaproteobacteria</taxon>
        <taxon>Alteromonadales</taxon>
        <taxon>Colwelliaceae</taxon>
        <taxon>Thalassotalea</taxon>
    </lineage>
</organism>
<dbReference type="Pfam" id="PF02976">
    <property type="entry name" value="MutH"/>
    <property type="match status" value="1"/>
</dbReference>
<evidence type="ECO:0000256" key="2">
    <source>
        <dbReference type="ARBA" id="ARBA00022722"/>
    </source>
</evidence>
<dbReference type="GO" id="GO:0004519">
    <property type="term" value="F:endonuclease activity"/>
    <property type="evidence" value="ECO:0007669"/>
    <property type="project" value="UniProtKB-UniRule"/>
</dbReference>
<dbReference type="GO" id="GO:0006304">
    <property type="term" value="P:DNA modification"/>
    <property type="evidence" value="ECO:0007669"/>
    <property type="project" value="InterPro"/>
</dbReference>
<keyword evidence="4 7" id="KW-0227">DNA damage</keyword>
<feature type="domain" description="DNA mismatch repair MutH/Type II restriction enzyme Sau3AI" evidence="8">
    <location>
        <begin position="75"/>
        <end position="173"/>
    </location>
</feature>
<dbReference type="GO" id="GO:0016787">
    <property type="term" value="F:hydrolase activity"/>
    <property type="evidence" value="ECO:0007669"/>
    <property type="project" value="UniProtKB-KW"/>
</dbReference>
<proteinExistence type="inferred from homology"/>
<dbReference type="SUPFAM" id="SSF52980">
    <property type="entry name" value="Restriction endonuclease-like"/>
    <property type="match status" value="1"/>
</dbReference>
<gene>
    <name evidence="7" type="primary">mutH</name>
    <name evidence="9" type="ORF">HNQ55_000077</name>
</gene>
<dbReference type="CDD" id="cd00583">
    <property type="entry name" value="MutH-like"/>
    <property type="match status" value="1"/>
</dbReference>
<evidence type="ECO:0000256" key="4">
    <source>
        <dbReference type="ARBA" id="ARBA00022763"/>
    </source>
</evidence>
<dbReference type="InterPro" id="IPR004230">
    <property type="entry name" value="DNA_mismatch_repair_MutH"/>
</dbReference>
<dbReference type="HAMAP" id="MF_00759">
    <property type="entry name" value="MutH"/>
    <property type="match status" value="1"/>
</dbReference>
<dbReference type="Proteomes" id="UP000537141">
    <property type="component" value="Unassembled WGS sequence"/>
</dbReference>
<comment type="caution">
    <text evidence="9">The sequence shown here is derived from an EMBL/GenBank/DDBJ whole genome shotgun (WGS) entry which is preliminary data.</text>
</comment>
<keyword evidence="6 7" id="KW-0234">DNA repair</keyword>
<dbReference type="GO" id="GO:0006298">
    <property type="term" value="P:mismatch repair"/>
    <property type="evidence" value="ECO:0007669"/>
    <property type="project" value="UniProtKB-UniRule"/>
</dbReference>
<evidence type="ECO:0000256" key="1">
    <source>
        <dbReference type="ARBA" id="ARBA00022490"/>
    </source>
</evidence>
<comment type="subcellular location">
    <subcellularLocation>
        <location evidence="7">Cytoplasm</location>
    </subcellularLocation>
</comment>
<keyword evidence="3 7" id="KW-0255">Endonuclease</keyword>
<reference evidence="9 10" key="1">
    <citation type="submission" date="2020-08" db="EMBL/GenBank/DDBJ databases">
        <title>Genomic Encyclopedia of Type Strains, Phase IV (KMG-IV): sequencing the most valuable type-strain genomes for metagenomic binning, comparative biology and taxonomic classification.</title>
        <authorList>
            <person name="Goeker M."/>
        </authorList>
    </citation>
    <scope>NUCLEOTIDE SEQUENCE [LARGE SCALE GENOMIC DNA]</scope>
    <source>
        <strain evidence="9 10">DSM 26287</strain>
    </source>
</reference>
<dbReference type="GO" id="GO:0005737">
    <property type="term" value="C:cytoplasm"/>
    <property type="evidence" value="ECO:0007669"/>
    <property type="project" value="UniProtKB-SubCell"/>
</dbReference>
<name>A0A7X0TRZ2_9GAMM</name>
<evidence type="ECO:0000313" key="9">
    <source>
        <dbReference type="EMBL" id="MBB6541603.1"/>
    </source>
</evidence>
<protein>
    <recommendedName>
        <fullName evidence="7">DNA mismatch repair protein MutH</fullName>
    </recommendedName>
    <alternativeName>
        <fullName evidence="7">Methyl-directed mismatch repair protein</fullName>
    </alternativeName>
</protein>
<keyword evidence="10" id="KW-1185">Reference proteome</keyword>